<dbReference type="SMART" id="SM00248">
    <property type="entry name" value="ANK"/>
    <property type="match status" value="3"/>
</dbReference>
<dbReference type="Pfam" id="PF12796">
    <property type="entry name" value="Ank_2"/>
    <property type="match status" value="1"/>
</dbReference>
<feature type="domain" description="BTB" evidence="7">
    <location>
        <begin position="100"/>
        <end position="172"/>
    </location>
</feature>
<dbReference type="Pfam" id="PF12313">
    <property type="entry name" value="NPR1_like_C"/>
    <property type="match status" value="1"/>
</dbReference>
<feature type="repeat" description="ANK" evidence="4">
    <location>
        <begin position="363"/>
        <end position="395"/>
    </location>
</feature>
<organism evidence="9 10">
    <name type="scientific">Manihot esculenta</name>
    <name type="common">Cassava</name>
    <name type="synonym">Jatropha manihot</name>
    <dbReference type="NCBI Taxonomy" id="3983"/>
    <lineage>
        <taxon>Eukaryota</taxon>
        <taxon>Viridiplantae</taxon>
        <taxon>Streptophyta</taxon>
        <taxon>Embryophyta</taxon>
        <taxon>Tracheophyta</taxon>
        <taxon>Spermatophyta</taxon>
        <taxon>Magnoliopsida</taxon>
        <taxon>eudicotyledons</taxon>
        <taxon>Gunneridae</taxon>
        <taxon>Pentapetalae</taxon>
        <taxon>rosids</taxon>
        <taxon>fabids</taxon>
        <taxon>Malpighiales</taxon>
        <taxon>Euphorbiaceae</taxon>
        <taxon>Crotonoideae</taxon>
        <taxon>Manihoteae</taxon>
        <taxon>Manihot</taxon>
    </lineage>
</organism>
<dbReference type="PROSITE" id="PS50088">
    <property type="entry name" value="ANK_REPEAT"/>
    <property type="match status" value="1"/>
</dbReference>
<evidence type="ECO:0000313" key="9">
    <source>
        <dbReference type="EMBL" id="OAY31971.1"/>
    </source>
</evidence>
<dbReference type="Gene3D" id="1.25.40.20">
    <property type="entry name" value="Ankyrin repeat-containing domain"/>
    <property type="match status" value="1"/>
</dbReference>
<evidence type="ECO:0000313" key="10">
    <source>
        <dbReference type="Proteomes" id="UP000091857"/>
    </source>
</evidence>
<evidence type="ECO:0000256" key="6">
    <source>
        <dbReference type="SAM" id="MobiDB-lite"/>
    </source>
</evidence>
<dbReference type="InterPro" id="IPR036770">
    <property type="entry name" value="Ankyrin_rpt-contain_sf"/>
</dbReference>
<dbReference type="STRING" id="3983.A0A2C9ULN9"/>
<dbReference type="PROSITE" id="PS50297">
    <property type="entry name" value="ANK_REP_REGION"/>
    <property type="match status" value="1"/>
</dbReference>
<dbReference type="InterPro" id="IPR044292">
    <property type="entry name" value="NPR"/>
</dbReference>
<comment type="pathway">
    <text evidence="1">Protein modification; protein ubiquitination.</text>
</comment>
<dbReference type="PANTHER" id="PTHR46475:SF2">
    <property type="entry name" value="REGULATORY PROTEIN NPR3"/>
    <property type="match status" value="1"/>
</dbReference>
<keyword evidence="10" id="KW-1185">Reference proteome</keyword>
<keyword evidence="5" id="KW-0862">Zinc</keyword>
<dbReference type="GO" id="GO:2000031">
    <property type="term" value="P:regulation of salicylic acid mediated signaling pathway"/>
    <property type="evidence" value="ECO:0007669"/>
    <property type="project" value="InterPro"/>
</dbReference>
<evidence type="ECO:0000256" key="1">
    <source>
        <dbReference type="ARBA" id="ARBA00004906"/>
    </source>
</evidence>
<dbReference type="GO" id="GO:0009862">
    <property type="term" value="P:systemic acquired resistance, salicylic acid mediated signaling pathway"/>
    <property type="evidence" value="ECO:0007669"/>
    <property type="project" value="InterPro"/>
</dbReference>
<feature type="domain" description="C2HC NPR-type" evidence="8">
    <location>
        <begin position="175"/>
        <end position="189"/>
    </location>
</feature>
<keyword evidence="5" id="KW-0479">Metal-binding</keyword>
<dbReference type="InterPro" id="IPR000210">
    <property type="entry name" value="BTB/POZ_dom"/>
</dbReference>
<dbReference type="EMBL" id="CM004400">
    <property type="protein sequence ID" value="OAY31971.1"/>
    <property type="molecule type" value="Genomic_DNA"/>
</dbReference>
<evidence type="ECO:0008006" key="11">
    <source>
        <dbReference type="Google" id="ProtNLM"/>
    </source>
</evidence>
<dbReference type="PROSITE" id="PS52046">
    <property type="entry name" value="ZF_C2HC_NPR"/>
    <property type="match status" value="1"/>
</dbReference>
<evidence type="ECO:0000256" key="4">
    <source>
        <dbReference type="PROSITE-ProRule" id="PRU00023"/>
    </source>
</evidence>
<comment type="caution">
    <text evidence="9">The sequence shown here is derived from an EMBL/GenBank/DDBJ whole genome shotgun (WGS) entry which is preliminary data.</text>
</comment>
<dbReference type="Proteomes" id="UP000091857">
    <property type="component" value="Chromosome 14"/>
</dbReference>
<dbReference type="Gramene" id="Manes.14G156100.1.v8.1">
    <property type="protein sequence ID" value="Manes.14G156100.1.v8.1.CDS"/>
    <property type="gene ID" value="Manes.14G156100.v8.1"/>
</dbReference>
<evidence type="ECO:0000256" key="3">
    <source>
        <dbReference type="ARBA" id="ARBA00044947"/>
    </source>
</evidence>
<dbReference type="AlphaFoldDB" id="A0A2C9ULN9"/>
<comment type="caution">
    <text evidence="5">Lacks conserved residue(s) required for the propagation of feature annotation.</text>
</comment>
<gene>
    <name evidence="9" type="ORF">MANES_14G156100v8</name>
</gene>
<dbReference type="PROSITE" id="PS50097">
    <property type="entry name" value="BTB"/>
    <property type="match status" value="1"/>
</dbReference>
<sequence length="444" mass="49551">MNEFYFTYEPSSAPVAFPSSSSFTSSSDEFTDSISQSISSFSGSEAKPSQNISISSSHASNRLSIQHRSTSSSVSEARPSQNTSTAFSYASISEVSLDNDDAEIVIEGIPVGINLGILAERSKIFHDLFKLKELPGKKKYLLNDLIPFGKIGYEAFLVFLSYLYTEKLNPPPLEISTCVDSECAHDACGPAIDFAVDLLYASAIFKVPKLVALFQRRLSSFAYRAYVEDVIPILVAAFHCDSDELENQCIQRIASSNLDNISIQKMLPGDLPKIIEFYRKEPMSDAQQISVAMDSLHEKIIRRIHKALDFDDVELVHLLLLEDLDLTIDDTKALHYAVAYCDRKLVCEVLNCFSFDINLRNSQGFTALHIAAMRKEPSIIMYLLGKGACVSDLTLDGRSAITICKRLTRQKNYQSKIEQCQETTYKDRLCIDILERAMQGNVLS</sequence>
<feature type="region of interest" description="Disordered" evidence="6">
    <location>
        <begin position="39"/>
        <end position="62"/>
    </location>
</feature>
<evidence type="ECO:0000256" key="5">
    <source>
        <dbReference type="PROSITE-ProRule" id="PRU01391"/>
    </source>
</evidence>
<dbReference type="SUPFAM" id="SSF54695">
    <property type="entry name" value="POZ domain"/>
    <property type="match status" value="1"/>
</dbReference>
<dbReference type="InterPro" id="IPR057250">
    <property type="entry name" value="Znf_C2HC_NPR-type"/>
</dbReference>
<dbReference type="GO" id="GO:0042742">
    <property type="term" value="P:defense response to bacterium"/>
    <property type="evidence" value="ECO:0000318"/>
    <property type="project" value="GO_Central"/>
</dbReference>
<dbReference type="InterPro" id="IPR002110">
    <property type="entry name" value="Ankyrin_rpt"/>
</dbReference>
<accession>A0A2C9ULN9</accession>
<dbReference type="PANTHER" id="PTHR46475">
    <property type="entry name" value="REGULATORY PROTEIN NPR3"/>
    <property type="match status" value="1"/>
</dbReference>
<evidence type="ECO:0000256" key="2">
    <source>
        <dbReference type="ARBA" id="ARBA00022821"/>
    </source>
</evidence>
<dbReference type="GO" id="GO:0005634">
    <property type="term" value="C:nucleus"/>
    <property type="evidence" value="ECO:0000318"/>
    <property type="project" value="GO_Central"/>
</dbReference>
<dbReference type="GO" id="GO:0008270">
    <property type="term" value="F:zinc ion binding"/>
    <property type="evidence" value="ECO:0007669"/>
    <property type="project" value="UniProtKB-KW"/>
</dbReference>
<evidence type="ECO:0000259" key="7">
    <source>
        <dbReference type="PROSITE" id="PS50097"/>
    </source>
</evidence>
<dbReference type="GO" id="GO:2000022">
    <property type="term" value="P:regulation of jasmonic acid mediated signaling pathway"/>
    <property type="evidence" value="ECO:0000318"/>
    <property type="project" value="GO_Central"/>
</dbReference>
<reference evidence="10" key="1">
    <citation type="journal article" date="2016" name="Nat. Biotechnol.">
        <title>Sequencing wild and cultivated cassava and related species reveals extensive interspecific hybridization and genetic diversity.</title>
        <authorList>
            <person name="Bredeson J.V."/>
            <person name="Lyons J.B."/>
            <person name="Prochnik S.E."/>
            <person name="Wu G.A."/>
            <person name="Ha C.M."/>
            <person name="Edsinger-Gonzales E."/>
            <person name="Grimwood J."/>
            <person name="Schmutz J."/>
            <person name="Rabbi I.Y."/>
            <person name="Egesi C."/>
            <person name="Nauluvula P."/>
            <person name="Lebot V."/>
            <person name="Ndunguru J."/>
            <person name="Mkamilo G."/>
            <person name="Bart R.S."/>
            <person name="Setter T.L."/>
            <person name="Gleadow R.M."/>
            <person name="Kulakow P."/>
            <person name="Ferguson M.E."/>
            <person name="Rounsley S."/>
            <person name="Rokhsar D.S."/>
        </authorList>
    </citation>
    <scope>NUCLEOTIDE SEQUENCE [LARGE SCALE GENOMIC DNA]</scope>
    <source>
        <strain evidence="10">cv. AM560-2</strain>
    </source>
</reference>
<proteinExistence type="inferred from homology"/>
<keyword evidence="4" id="KW-0040">ANK repeat</keyword>
<dbReference type="SUPFAM" id="SSF48403">
    <property type="entry name" value="Ankyrin repeat"/>
    <property type="match status" value="1"/>
</dbReference>
<keyword evidence="2" id="KW-0611">Plant defense</keyword>
<name>A0A2C9ULN9_MANES</name>
<dbReference type="GO" id="GO:0050832">
    <property type="term" value="P:defense response to fungus"/>
    <property type="evidence" value="ECO:0000318"/>
    <property type="project" value="GO_Central"/>
</dbReference>
<comment type="similarity">
    <text evidence="3">Belongs to the plant 'ANKYRIN-BTB/POZ' family. 'NPR1-like' subfamily.</text>
</comment>
<keyword evidence="5" id="KW-0863">Zinc-finger</keyword>
<dbReference type="OrthoDB" id="71307at2759"/>
<protein>
    <recommendedName>
        <fullName evidence="11">BTB domain-containing protein</fullName>
    </recommendedName>
</protein>
<dbReference type="Gene3D" id="3.30.710.10">
    <property type="entry name" value="Potassium Channel Kv1.1, Chain A"/>
    <property type="match status" value="1"/>
</dbReference>
<dbReference type="SMART" id="SM00225">
    <property type="entry name" value="BTB"/>
    <property type="match status" value="1"/>
</dbReference>
<dbReference type="InterPro" id="IPR021094">
    <property type="entry name" value="NPR1/NIM1-like_C"/>
</dbReference>
<dbReference type="InterPro" id="IPR011333">
    <property type="entry name" value="SKP1/BTB/POZ_sf"/>
</dbReference>
<evidence type="ECO:0000259" key="8">
    <source>
        <dbReference type="PROSITE" id="PS52046"/>
    </source>
</evidence>